<protein>
    <submittedName>
        <fullName evidence="2">Uncharacterized protein</fullName>
    </submittedName>
</protein>
<sequence>RAGRRCYNPGLGLFRKVLESNIRDPKEERRLVEDPGLSNSKQPVENRIFQVGGNNRHSSNNNAQRLGHYNRPASSLPPHQSSRRDATVTIFQLQWSLLFLQRKAVWSFNGPENLYQMPPTSDSIGQGAMQLENLHLRRRYSDPELGSHNITSLNITSNEHPTRVWLDDRNGQEPDLSHAYNVMGTQFRIRISSTQMKILELHRSLAYAIACWRHLVK</sequence>
<evidence type="ECO:0000313" key="3">
    <source>
        <dbReference type="Proteomes" id="UP000324800"/>
    </source>
</evidence>
<organism evidence="2 3">
    <name type="scientific">Streblomastix strix</name>
    <dbReference type="NCBI Taxonomy" id="222440"/>
    <lineage>
        <taxon>Eukaryota</taxon>
        <taxon>Metamonada</taxon>
        <taxon>Preaxostyla</taxon>
        <taxon>Oxymonadida</taxon>
        <taxon>Streblomastigidae</taxon>
        <taxon>Streblomastix</taxon>
    </lineage>
</organism>
<name>A0A5J4QFP5_9EUKA</name>
<dbReference type="Proteomes" id="UP000324800">
    <property type="component" value="Unassembled WGS sequence"/>
</dbReference>
<dbReference type="EMBL" id="SNRW01045891">
    <property type="protein sequence ID" value="KAA6319403.1"/>
    <property type="molecule type" value="Genomic_DNA"/>
</dbReference>
<feature type="region of interest" description="Disordered" evidence="1">
    <location>
        <begin position="51"/>
        <end position="81"/>
    </location>
</feature>
<reference evidence="2 3" key="1">
    <citation type="submission" date="2019-03" db="EMBL/GenBank/DDBJ databases">
        <title>Single cell metagenomics reveals metabolic interactions within the superorganism composed of flagellate Streblomastix strix and complex community of Bacteroidetes bacteria on its surface.</title>
        <authorList>
            <person name="Treitli S.C."/>
            <person name="Kolisko M."/>
            <person name="Husnik F."/>
            <person name="Keeling P."/>
            <person name="Hampl V."/>
        </authorList>
    </citation>
    <scope>NUCLEOTIDE SEQUENCE [LARGE SCALE GENOMIC DNA]</scope>
    <source>
        <strain evidence="2">ST1C</strain>
    </source>
</reference>
<evidence type="ECO:0000256" key="1">
    <source>
        <dbReference type="SAM" id="MobiDB-lite"/>
    </source>
</evidence>
<proteinExistence type="predicted"/>
<feature type="non-terminal residue" evidence="2">
    <location>
        <position position="1"/>
    </location>
</feature>
<evidence type="ECO:0000313" key="2">
    <source>
        <dbReference type="EMBL" id="KAA6319403.1"/>
    </source>
</evidence>
<dbReference type="AlphaFoldDB" id="A0A5J4QFP5"/>
<comment type="caution">
    <text evidence="2">The sequence shown here is derived from an EMBL/GenBank/DDBJ whole genome shotgun (WGS) entry which is preliminary data.</text>
</comment>
<gene>
    <name evidence="2" type="ORF">EZS28_054822</name>
</gene>
<accession>A0A5J4QFP5</accession>
<feature type="compositionally biased region" description="Polar residues" evidence="1">
    <location>
        <begin position="52"/>
        <end position="64"/>
    </location>
</feature>
<feature type="non-terminal residue" evidence="2">
    <location>
        <position position="217"/>
    </location>
</feature>